<protein>
    <submittedName>
        <fullName evidence="2">Uncharacterized protein</fullName>
    </submittedName>
</protein>
<feature type="compositionally biased region" description="Basic and acidic residues" evidence="1">
    <location>
        <begin position="163"/>
        <end position="186"/>
    </location>
</feature>
<dbReference type="Proteomes" id="UP000265515">
    <property type="component" value="Unassembled WGS sequence"/>
</dbReference>
<dbReference type="Gramene" id="GBG62132">
    <property type="protein sequence ID" value="GBG62132"/>
    <property type="gene ID" value="CBR_g29332"/>
</dbReference>
<gene>
    <name evidence="2" type="ORF">CBR_g29332</name>
</gene>
<comment type="caution">
    <text evidence="2">The sequence shown here is derived from an EMBL/GenBank/DDBJ whole genome shotgun (WGS) entry which is preliminary data.</text>
</comment>
<keyword evidence="3" id="KW-1185">Reference proteome</keyword>
<feature type="region of interest" description="Disordered" evidence="1">
    <location>
        <begin position="152"/>
        <end position="259"/>
    </location>
</feature>
<proteinExistence type="predicted"/>
<dbReference type="EMBL" id="BFEA01000026">
    <property type="protein sequence ID" value="GBG62132.1"/>
    <property type="molecule type" value="Genomic_DNA"/>
</dbReference>
<evidence type="ECO:0000313" key="3">
    <source>
        <dbReference type="Proteomes" id="UP000265515"/>
    </source>
</evidence>
<evidence type="ECO:0000256" key="1">
    <source>
        <dbReference type="SAM" id="MobiDB-lite"/>
    </source>
</evidence>
<reference evidence="2 3" key="1">
    <citation type="journal article" date="2018" name="Cell">
        <title>The Chara Genome: Secondary Complexity and Implications for Plant Terrestrialization.</title>
        <authorList>
            <person name="Nishiyama T."/>
            <person name="Sakayama H."/>
            <person name="Vries J.D."/>
            <person name="Buschmann H."/>
            <person name="Saint-Marcoux D."/>
            <person name="Ullrich K.K."/>
            <person name="Haas F.B."/>
            <person name="Vanderstraeten L."/>
            <person name="Becker D."/>
            <person name="Lang D."/>
            <person name="Vosolsobe S."/>
            <person name="Rombauts S."/>
            <person name="Wilhelmsson P.K.I."/>
            <person name="Janitza P."/>
            <person name="Kern R."/>
            <person name="Heyl A."/>
            <person name="Rumpler F."/>
            <person name="Villalobos L.I.A.C."/>
            <person name="Clay J.M."/>
            <person name="Skokan R."/>
            <person name="Toyoda A."/>
            <person name="Suzuki Y."/>
            <person name="Kagoshima H."/>
            <person name="Schijlen E."/>
            <person name="Tajeshwar N."/>
            <person name="Catarino B."/>
            <person name="Hetherington A.J."/>
            <person name="Saltykova A."/>
            <person name="Bonnot C."/>
            <person name="Breuninger H."/>
            <person name="Symeonidi A."/>
            <person name="Radhakrishnan G.V."/>
            <person name="Van Nieuwerburgh F."/>
            <person name="Deforce D."/>
            <person name="Chang C."/>
            <person name="Karol K.G."/>
            <person name="Hedrich R."/>
            <person name="Ulvskov P."/>
            <person name="Glockner G."/>
            <person name="Delwiche C.F."/>
            <person name="Petrasek J."/>
            <person name="Van de Peer Y."/>
            <person name="Friml J."/>
            <person name="Beilby M."/>
            <person name="Dolan L."/>
            <person name="Kohara Y."/>
            <person name="Sugano S."/>
            <person name="Fujiyama A."/>
            <person name="Delaux P.-M."/>
            <person name="Quint M."/>
            <person name="TheiBen G."/>
            <person name="Hagemann M."/>
            <person name="Harholt J."/>
            <person name="Dunand C."/>
            <person name="Zachgo S."/>
            <person name="Langdale J."/>
            <person name="Maumus F."/>
            <person name="Straeten D.V.D."/>
            <person name="Gould S.B."/>
            <person name="Rensing S.A."/>
        </authorList>
    </citation>
    <scope>NUCLEOTIDE SEQUENCE [LARGE SCALE GENOMIC DNA]</scope>
    <source>
        <strain evidence="2 3">S276</strain>
    </source>
</reference>
<sequence length="259" mass="27404">MLEEGIGGGEMEIVDLDFGLSSGTAAAGVSAGQMSVHGVGGVGPGGRSYPQNGSAGGCHPAPSFPRGAGSSSEHGEDNGAPSFSNAFAYTTAKGGRTGGEHKQHRSRRKWQASVGVLSATDAPTGRGEHNERVVEDACGKRRQCRRLLEGSAIVQGITNTGGERQEEGRHEEAGRKDERREQTPRSDDDDDESLSSRKKKTRQKEELEAKSKLWTDRVRFNYTAGMGEADFATKMESMGIKPFDGEGKEEDGGDGDGGS</sequence>
<evidence type="ECO:0000313" key="2">
    <source>
        <dbReference type="EMBL" id="GBG62132.1"/>
    </source>
</evidence>
<accession>A0A388JWM4</accession>
<organism evidence="2 3">
    <name type="scientific">Chara braunii</name>
    <name type="common">Braun's stonewort</name>
    <dbReference type="NCBI Taxonomy" id="69332"/>
    <lineage>
        <taxon>Eukaryota</taxon>
        <taxon>Viridiplantae</taxon>
        <taxon>Streptophyta</taxon>
        <taxon>Charophyceae</taxon>
        <taxon>Charales</taxon>
        <taxon>Characeae</taxon>
        <taxon>Chara</taxon>
    </lineage>
</organism>
<feature type="compositionally biased region" description="Acidic residues" evidence="1">
    <location>
        <begin position="247"/>
        <end position="259"/>
    </location>
</feature>
<name>A0A388JWM4_CHABU</name>
<feature type="region of interest" description="Disordered" evidence="1">
    <location>
        <begin position="42"/>
        <end position="112"/>
    </location>
</feature>
<dbReference type="AlphaFoldDB" id="A0A388JWM4"/>
<feature type="compositionally biased region" description="Basic and acidic residues" evidence="1">
    <location>
        <begin position="203"/>
        <end position="219"/>
    </location>
</feature>